<dbReference type="AlphaFoldDB" id="A0A4R0XU64"/>
<sequence length="214" mass="25353">MSHMRAIVYGHNTETDEWVELLNKSGFWAFMNGLPFMIKRTIKLSKKHKMRTYLLLEKKRGTLALLPISFKTKYNGPSITYNGDFEQASEWRVRKTIPGLTLIGEGQRYWTKNVQFIPPSIMRLNSMDMFIEHWDSIEHNHINTISDFVINAVSELQDEAVLYEAQMIMENHEVFEEFYEELKPLGIKKETFKQASNKYFEFIEKILEEENEEL</sequence>
<keyword evidence="2" id="KW-1185">Reference proteome</keyword>
<gene>
    <name evidence="1" type="ORF">C4B25_00085</name>
</gene>
<evidence type="ECO:0000313" key="1">
    <source>
        <dbReference type="EMBL" id="TCG12078.1"/>
    </source>
</evidence>
<dbReference type="Proteomes" id="UP000291072">
    <property type="component" value="Unassembled WGS sequence"/>
</dbReference>
<name>A0A4R0XU64_9MOLU</name>
<reference evidence="1 2" key="1">
    <citation type="submission" date="2018-02" db="EMBL/GenBank/DDBJ databases">
        <title>Mycoplasma marinum and Mycoplasma todarodis sp. nov., moderately halophilic and psychrotolerant mycoplasmas isolated from cephalopods.</title>
        <authorList>
            <person name="Viver T."/>
        </authorList>
    </citation>
    <scope>NUCLEOTIDE SEQUENCE [LARGE SCALE GENOMIC DNA]</scope>
    <source>
        <strain evidence="1 2">5H</strain>
    </source>
</reference>
<proteinExistence type="predicted"/>
<protein>
    <submittedName>
        <fullName evidence="1">Uncharacterized protein</fullName>
    </submittedName>
</protein>
<evidence type="ECO:0000313" key="2">
    <source>
        <dbReference type="Proteomes" id="UP000291072"/>
    </source>
</evidence>
<dbReference type="EMBL" id="PSZP01000001">
    <property type="protein sequence ID" value="TCG12078.1"/>
    <property type="molecule type" value="Genomic_DNA"/>
</dbReference>
<comment type="caution">
    <text evidence="1">The sequence shown here is derived from an EMBL/GenBank/DDBJ whole genome shotgun (WGS) entry which is preliminary data.</text>
</comment>
<accession>A0A4R0XU64</accession>
<organism evidence="1 2">
    <name type="scientific">Mycoplasma todarodis</name>
    <dbReference type="NCBI Taxonomy" id="1937191"/>
    <lineage>
        <taxon>Bacteria</taxon>
        <taxon>Bacillati</taxon>
        <taxon>Mycoplasmatota</taxon>
        <taxon>Mollicutes</taxon>
        <taxon>Mycoplasmataceae</taxon>
        <taxon>Mycoplasma</taxon>
    </lineage>
</organism>